<keyword evidence="3" id="KW-1185">Reference proteome</keyword>
<gene>
    <name evidence="2" type="ORF">H8K36_10435</name>
</gene>
<feature type="chain" id="PRO_5037944552" description="DUF4136 domain-containing protein" evidence="1">
    <location>
        <begin position="18"/>
        <end position="173"/>
    </location>
</feature>
<dbReference type="PROSITE" id="PS51257">
    <property type="entry name" value="PROKAR_LIPOPROTEIN"/>
    <property type="match status" value="1"/>
</dbReference>
<dbReference type="RefSeq" id="WP_186916544.1">
    <property type="nucleotide sequence ID" value="NZ_JACOFZ010000003.1"/>
</dbReference>
<dbReference type="EMBL" id="JACOFZ010000003">
    <property type="protein sequence ID" value="MBC3881792.1"/>
    <property type="molecule type" value="Genomic_DNA"/>
</dbReference>
<comment type="caution">
    <text evidence="2">The sequence shown here is derived from an EMBL/GenBank/DDBJ whole genome shotgun (WGS) entry which is preliminary data.</text>
</comment>
<dbReference type="AlphaFoldDB" id="A0A923KU13"/>
<keyword evidence="1" id="KW-0732">Signal</keyword>
<feature type="signal peptide" evidence="1">
    <location>
        <begin position="1"/>
        <end position="17"/>
    </location>
</feature>
<evidence type="ECO:0000256" key="1">
    <source>
        <dbReference type="SAM" id="SignalP"/>
    </source>
</evidence>
<evidence type="ECO:0000313" key="2">
    <source>
        <dbReference type="EMBL" id="MBC3881792.1"/>
    </source>
</evidence>
<organism evidence="2 3">
    <name type="scientific">Undibacterium nitidum</name>
    <dbReference type="NCBI Taxonomy" id="2762298"/>
    <lineage>
        <taxon>Bacteria</taxon>
        <taxon>Pseudomonadati</taxon>
        <taxon>Pseudomonadota</taxon>
        <taxon>Betaproteobacteria</taxon>
        <taxon>Burkholderiales</taxon>
        <taxon>Oxalobacteraceae</taxon>
        <taxon>Undibacterium</taxon>
    </lineage>
</organism>
<accession>A0A923KU13</accession>
<protein>
    <recommendedName>
        <fullName evidence="4">DUF4136 domain-containing protein</fullName>
    </recommendedName>
</protein>
<evidence type="ECO:0008006" key="4">
    <source>
        <dbReference type="Google" id="ProtNLM"/>
    </source>
</evidence>
<name>A0A923KU13_9BURK</name>
<evidence type="ECO:0000313" key="3">
    <source>
        <dbReference type="Proteomes" id="UP000627446"/>
    </source>
</evidence>
<sequence length="173" mass="19733">MKRLLLVLTLFCLGALAACKMPSRSIQPRFDSVYFFQTEDELKQKKVDFEQVSIFSRNLQTAVAKTFNGSQIATANGYIVVAVRSDGKIASWLDMEPNLHEYYEYEIAEAIKKLQAFEVSEGIVVFAIKMAVETPVHTSKEVPEPKDWKEARTKLEDPNNIEQLVLSLWPEDE</sequence>
<dbReference type="Proteomes" id="UP000627446">
    <property type="component" value="Unassembled WGS sequence"/>
</dbReference>
<proteinExistence type="predicted"/>
<reference evidence="2" key="1">
    <citation type="submission" date="2020-08" db="EMBL/GenBank/DDBJ databases">
        <title>Novel species isolated from subtropical streams in China.</title>
        <authorList>
            <person name="Lu H."/>
        </authorList>
    </citation>
    <scope>NUCLEOTIDE SEQUENCE</scope>
    <source>
        <strain evidence="2">LX22W</strain>
    </source>
</reference>